<evidence type="ECO:0000313" key="2">
    <source>
        <dbReference type="EMBL" id="MBE6504471.1"/>
    </source>
</evidence>
<protein>
    <submittedName>
        <fullName evidence="2">Stage II sporulation protein M</fullName>
    </submittedName>
</protein>
<dbReference type="Pfam" id="PF01944">
    <property type="entry name" value="SpoIIM"/>
    <property type="match status" value="1"/>
</dbReference>
<evidence type="ECO:0000256" key="1">
    <source>
        <dbReference type="SAM" id="Phobius"/>
    </source>
</evidence>
<feature type="transmembrane region" description="Helical" evidence="1">
    <location>
        <begin position="165"/>
        <end position="192"/>
    </location>
</feature>
<dbReference type="PANTHER" id="PTHR35337:SF1">
    <property type="entry name" value="SLR1478 PROTEIN"/>
    <property type="match status" value="1"/>
</dbReference>
<evidence type="ECO:0000313" key="3">
    <source>
        <dbReference type="Proteomes" id="UP000762703"/>
    </source>
</evidence>
<feature type="transmembrane region" description="Helical" evidence="1">
    <location>
        <begin position="123"/>
        <end position="144"/>
    </location>
</feature>
<gene>
    <name evidence="2" type="ORF">E7Z73_01825</name>
</gene>
<sequence>MKLIEKGFFKRNKKIIIISFVIFIVCALIGGVVTGILTGENGGKITKALMEMPKNGTNQDLGFSVSFSEIFIHNLTVSIMIILGGILFSVISVLITIFNAFSIGTPFGSDFTFAALSILPHSLFEYSATSLSLAVAFMITKLEIKMIKERSFMATLRESRTELKDILLLIIVIVVLLFIAALIEGFITPMIVTSYFGL</sequence>
<dbReference type="RefSeq" id="WP_303736118.1">
    <property type="nucleotide sequence ID" value="NZ_SUTE01000012.1"/>
</dbReference>
<feature type="transmembrane region" description="Helical" evidence="1">
    <location>
        <begin position="15"/>
        <end position="37"/>
    </location>
</feature>
<comment type="caution">
    <text evidence="2">The sequence shown here is derived from an EMBL/GenBank/DDBJ whole genome shotgun (WGS) entry which is preliminary data.</text>
</comment>
<dbReference type="EMBL" id="SUTE01000012">
    <property type="protein sequence ID" value="MBE6504471.1"/>
    <property type="molecule type" value="Genomic_DNA"/>
</dbReference>
<dbReference type="InterPro" id="IPR002798">
    <property type="entry name" value="SpoIIM-like"/>
</dbReference>
<keyword evidence="1" id="KW-0472">Membrane</keyword>
<accession>A0A8T3VI78</accession>
<feature type="transmembrane region" description="Helical" evidence="1">
    <location>
        <begin position="77"/>
        <end position="103"/>
    </location>
</feature>
<proteinExistence type="predicted"/>
<keyword evidence="1" id="KW-0812">Transmembrane</keyword>
<keyword evidence="1" id="KW-1133">Transmembrane helix</keyword>
<dbReference type="AlphaFoldDB" id="A0A8T3VI78"/>
<dbReference type="Proteomes" id="UP000762703">
    <property type="component" value="Unassembled WGS sequence"/>
</dbReference>
<organism evidence="2 3">
    <name type="scientific">Methanobrevibacter millerae</name>
    <dbReference type="NCBI Taxonomy" id="230361"/>
    <lineage>
        <taxon>Archaea</taxon>
        <taxon>Methanobacteriati</taxon>
        <taxon>Methanobacteriota</taxon>
        <taxon>Methanomada group</taxon>
        <taxon>Methanobacteria</taxon>
        <taxon>Methanobacteriales</taxon>
        <taxon>Methanobacteriaceae</taxon>
        <taxon>Methanobrevibacter</taxon>
    </lineage>
</organism>
<reference evidence="2" key="1">
    <citation type="submission" date="2019-04" db="EMBL/GenBank/DDBJ databases">
        <title>Evolution of Biomass-Degrading Anaerobic Consortia Revealed by Metagenomics.</title>
        <authorList>
            <person name="Peng X."/>
        </authorList>
    </citation>
    <scope>NUCLEOTIDE SEQUENCE</scope>
    <source>
        <strain evidence="2">SIG12</strain>
    </source>
</reference>
<name>A0A8T3VI78_9EURY</name>
<dbReference type="PANTHER" id="PTHR35337">
    <property type="entry name" value="SLR1478 PROTEIN"/>
    <property type="match status" value="1"/>
</dbReference>